<dbReference type="GO" id="GO:0001671">
    <property type="term" value="F:ATPase activator activity"/>
    <property type="evidence" value="ECO:0007669"/>
    <property type="project" value="InterPro"/>
</dbReference>
<dbReference type="InterPro" id="IPR036386">
    <property type="entry name" value="HscB_C_sf"/>
</dbReference>
<dbReference type="FunFam" id="1.20.1280.20:FF:000002">
    <property type="entry name" value="HscB mitochondrial iron-sulfur cluster co-chaperone"/>
    <property type="match status" value="1"/>
</dbReference>
<organism evidence="8 9">
    <name type="scientific">Stephania japonica</name>
    <dbReference type="NCBI Taxonomy" id="461633"/>
    <lineage>
        <taxon>Eukaryota</taxon>
        <taxon>Viridiplantae</taxon>
        <taxon>Streptophyta</taxon>
        <taxon>Embryophyta</taxon>
        <taxon>Tracheophyta</taxon>
        <taxon>Spermatophyta</taxon>
        <taxon>Magnoliopsida</taxon>
        <taxon>Ranunculales</taxon>
        <taxon>Menispermaceae</taxon>
        <taxon>Menispermoideae</taxon>
        <taxon>Cissampelideae</taxon>
        <taxon>Stephania</taxon>
    </lineage>
</organism>
<dbReference type="InterPro" id="IPR009073">
    <property type="entry name" value="HscB_oligo_C"/>
</dbReference>
<dbReference type="Proteomes" id="UP001417504">
    <property type="component" value="Unassembled WGS sequence"/>
</dbReference>
<evidence type="ECO:0000256" key="2">
    <source>
        <dbReference type="ARBA" id="ARBA00004496"/>
    </source>
</evidence>
<dbReference type="Pfam" id="PF07743">
    <property type="entry name" value="HSCB_C"/>
    <property type="match status" value="1"/>
</dbReference>
<dbReference type="AlphaFoldDB" id="A0AAP0I7Z0"/>
<dbReference type="Gene3D" id="1.20.1280.20">
    <property type="entry name" value="HscB, C-terminal domain"/>
    <property type="match status" value="1"/>
</dbReference>
<dbReference type="EMBL" id="JBBNAE010000007">
    <property type="protein sequence ID" value="KAK9110295.1"/>
    <property type="molecule type" value="Genomic_DNA"/>
</dbReference>
<name>A0AAP0I7Z0_9MAGN</name>
<accession>A0AAP0I7Z0</accession>
<feature type="domain" description="Co-chaperone HscB C-terminal oligomerisation" evidence="7">
    <location>
        <begin position="49"/>
        <end position="117"/>
    </location>
</feature>
<dbReference type="GO" id="GO:0051259">
    <property type="term" value="P:protein complex oligomerization"/>
    <property type="evidence" value="ECO:0007669"/>
    <property type="project" value="InterPro"/>
</dbReference>
<keyword evidence="4" id="KW-0963">Cytoplasm</keyword>
<proteinExistence type="inferred from homology"/>
<comment type="caution">
    <text evidence="8">The sequence shown here is derived from an EMBL/GenBank/DDBJ whole genome shotgun (WGS) entry which is preliminary data.</text>
</comment>
<evidence type="ECO:0000256" key="5">
    <source>
        <dbReference type="ARBA" id="ARBA00023128"/>
    </source>
</evidence>
<evidence type="ECO:0000256" key="4">
    <source>
        <dbReference type="ARBA" id="ARBA00022490"/>
    </source>
</evidence>
<dbReference type="GO" id="GO:0051087">
    <property type="term" value="F:protein-folding chaperone binding"/>
    <property type="evidence" value="ECO:0007669"/>
    <property type="project" value="InterPro"/>
</dbReference>
<evidence type="ECO:0000256" key="6">
    <source>
        <dbReference type="ARBA" id="ARBA00023186"/>
    </source>
</evidence>
<dbReference type="GO" id="GO:0044571">
    <property type="term" value="P:[2Fe-2S] cluster assembly"/>
    <property type="evidence" value="ECO:0007669"/>
    <property type="project" value="InterPro"/>
</dbReference>
<dbReference type="GO" id="GO:0005739">
    <property type="term" value="C:mitochondrion"/>
    <property type="evidence" value="ECO:0007669"/>
    <property type="project" value="UniProtKB-SubCell"/>
</dbReference>
<evidence type="ECO:0000259" key="7">
    <source>
        <dbReference type="Pfam" id="PF07743"/>
    </source>
</evidence>
<keyword evidence="6" id="KW-0143">Chaperone</keyword>
<dbReference type="PANTHER" id="PTHR14021:SF15">
    <property type="entry name" value="IRON-SULFUR CLUSTER CO-CHAPERONE PROTEIN HSCB"/>
    <property type="match status" value="1"/>
</dbReference>
<evidence type="ECO:0000313" key="9">
    <source>
        <dbReference type="Proteomes" id="UP001417504"/>
    </source>
</evidence>
<dbReference type="InterPro" id="IPR004640">
    <property type="entry name" value="HscB"/>
</dbReference>
<dbReference type="PANTHER" id="PTHR14021">
    <property type="entry name" value="IRON-SULFUR CLUSTER CO-CHAPERONE PROTEIN HSCB"/>
    <property type="match status" value="1"/>
</dbReference>
<reference evidence="8 9" key="1">
    <citation type="submission" date="2024-01" db="EMBL/GenBank/DDBJ databases">
        <title>Genome assemblies of Stephania.</title>
        <authorList>
            <person name="Yang L."/>
        </authorList>
    </citation>
    <scope>NUCLEOTIDE SEQUENCE [LARGE SCALE GENOMIC DNA]</scope>
    <source>
        <strain evidence="8">QJT</strain>
        <tissue evidence="8">Leaf</tissue>
    </source>
</reference>
<evidence type="ECO:0000256" key="3">
    <source>
        <dbReference type="ARBA" id="ARBA00010476"/>
    </source>
</evidence>
<sequence>MMSDNDHFGYCRYLPVIDAYRTLSTPLVEGNIPMQLEGAHVDEEQTVSDPELLAEIMEIREAVEEVANPPALQQIQFQESLDHWSKSFENAFKKRKFEEAITSIQRMTYYSRINEEIMRKL</sequence>
<dbReference type="SUPFAM" id="SSF47144">
    <property type="entry name" value="HSC20 (HSCB), C-terminal oligomerisation domain"/>
    <property type="match status" value="1"/>
</dbReference>
<evidence type="ECO:0000256" key="1">
    <source>
        <dbReference type="ARBA" id="ARBA00004173"/>
    </source>
</evidence>
<keyword evidence="5" id="KW-0496">Mitochondrion</keyword>
<gene>
    <name evidence="8" type="ORF">Sjap_018355</name>
</gene>
<keyword evidence="9" id="KW-1185">Reference proteome</keyword>
<comment type="similarity">
    <text evidence="3">Belongs to the HscB family.</text>
</comment>
<comment type="subcellular location">
    <subcellularLocation>
        <location evidence="2">Cytoplasm</location>
    </subcellularLocation>
    <subcellularLocation>
        <location evidence="1">Mitochondrion</location>
    </subcellularLocation>
</comment>
<evidence type="ECO:0000313" key="8">
    <source>
        <dbReference type="EMBL" id="KAK9110295.1"/>
    </source>
</evidence>
<protein>
    <recommendedName>
        <fullName evidence="7">Co-chaperone HscB C-terminal oligomerisation domain-containing protein</fullName>
    </recommendedName>
</protein>